<keyword evidence="2" id="KW-1185">Reference proteome</keyword>
<gene>
    <name evidence="1" type="ORF">P5673_029945</name>
</gene>
<sequence length="410" mass="47459">MKNPALIADIPNRQNIAYGVQIITPNPSVTFAKMSVMYINNYVDIWHPSVASEVLFTISTIFEDVDISQLDMEEPEDSQEFYFDFRDAIFEFDVEDSLMAAIPLELLIGYEDTINSDIEDIISSTKSSFIRIKNALHTRCTPSSVIFPPKPLMISNKNYLTLVTESYPIISEKYANIVDKRLRWELIKMEIRSITISFAARTAKEFRKQESDLQKRLDVIDKSISNSCDNQNVEDKLKEFDKLKNEFNRLYKIKGKGAIFCSKARWVEYGEKPTKCFFNMEKKSYNKKVTSELKRSDGKTVVNEQEIMTAIQTFYENLYSSDIDHSNNGFYDFGRNLQFAKLSDEEMLDLDGEITLEECETILNIFQNGKSPGDDGYTAEFYKQFFRPRVAYFRESHILAKKTTESSIPM</sequence>
<accession>A0AAD9UTM1</accession>
<reference evidence="1" key="2">
    <citation type="journal article" date="2023" name="Science">
        <title>Genomic signatures of disease resistance in endangered staghorn corals.</title>
        <authorList>
            <person name="Vollmer S.V."/>
            <person name="Selwyn J.D."/>
            <person name="Despard B.A."/>
            <person name="Roesel C.L."/>
        </authorList>
    </citation>
    <scope>NUCLEOTIDE SEQUENCE</scope>
    <source>
        <strain evidence="1">K2</strain>
    </source>
</reference>
<name>A0AAD9UTM1_ACRCE</name>
<reference evidence="1" key="1">
    <citation type="journal article" date="2023" name="G3 (Bethesda)">
        <title>Whole genome assembly and annotation of the endangered Caribbean coral Acropora cervicornis.</title>
        <authorList>
            <person name="Selwyn J.D."/>
            <person name="Vollmer S.V."/>
        </authorList>
    </citation>
    <scope>NUCLEOTIDE SEQUENCE</scope>
    <source>
        <strain evidence="1">K2</strain>
    </source>
</reference>
<dbReference type="AlphaFoldDB" id="A0AAD9UTM1"/>
<proteinExistence type="predicted"/>
<dbReference type="Proteomes" id="UP001249851">
    <property type="component" value="Unassembled WGS sequence"/>
</dbReference>
<evidence type="ECO:0000313" key="1">
    <source>
        <dbReference type="EMBL" id="KAK2549559.1"/>
    </source>
</evidence>
<comment type="caution">
    <text evidence="1">The sequence shown here is derived from an EMBL/GenBank/DDBJ whole genome shotgun (WGS) entry which is preliminary data.</text>
</comment>
<dbReference type="EMBL" id="JARQWQ010000124">
    <property type="protein sequence ID" value="KAK2549559.1"/>
    <property type="molecule type" value="Genomic_DNA"/>
</dbReference>
<protein>
    <submittedName>
        <fullName evidence="1">LINE-1 retrotransposable element ORF2 protein</fullName>
    </submittedName>
</protein>
<organism evidence="1 2">
    <name type="scientific">Acropora cervicornis</name>
    <name type="common">Staghorn coral</name>
    <dbReference type="NCBI Taxonomy" id="6130"/>
    <lineage>
        <taxon>Eukaryota</taxon>
        <taxon>Metazoa</taxon>
        <taxon>Cnidaria</taxon>
        <taxon>Anthozoa</taxon>
        <taxon>Hexacorallia</taxon>
        <taxon>Scleractinia</taxon>
        <taxon>Astrocoeniina</taxon>
        <taxon>Acroporidae</taxon>
        <taxon>Acropora</taxon>
    </lineage>
</organism>
<evidence type="ECO:0000313" key="2">
    <source>
        <dbReference type="Proteomes" id="UP001249851"/>
    </source>
</evidence>